<evidence type="ECO:0000313" key="3">
    <source>
        <dbReference type="EMBL" id="EAA20094.1"/>
    </source>
</evidence>
<keyword evidence="2" id="KW-0472">Membrane</keyword>
<dbReference type="InParanoid" id="Q7R7I7"/>
<keyword evidence="2" id="KW-1133">Transmembrane helix</keyword>
<evidence type="ECO:0000256" key="2">
    <source>
        <dbReference type="SAM" id="Phobius"/>
    </source>
</evidence>
<accession>Q7R7I7</accession>
<feature type="compositionally biased region" description="Low complexity" evidence="1">
    <location>
        <begin position="28"/>
        <end position="45"/>
    </location>
</feature>
<dbReference type="Proteomes" id="UP000008553">
    <property type="component" value="Unassembled WGS sequence"/>
</dbReference>
<proteinExistence type="predicted"/>
<reference evidence="3 4" key="1">
    <citation type="journal article" date="2002" name="Nature">
        <title>Genome sequence and comparative analysis of the model rodent malaria parasite Plasmodium yoelii yoelii.</title>
        <authorList>
            <person name="Carlton J.M."/>
            <person name="Angiuoli S.V."/>
            <person name="Suh B.B."/>
            <person name="Kooij T.W."/>
            <person name="Pertea M."/>
            <person name="Silva J.C."/>
            <person name="Ermolaeva M.D."/>
            <person name="Allen J.E."/>
            <person name="Selengut J.D."/>
            <person name="Koo H.L."/>
            <person name="Peterson J.D."/>
            <person name="Pop M."/>
            <person name="Kosack D.S."/>
            <person name="Shumway M.F."/>
            <person name="Bidwell S.L."/>
            <person name="Shallom S.J."/>
            <person name="van Aken S.E."/>
            <person name="Riedmuller S.B."/>
            <person name="Feldblyum T.V."/>
            <person name="Cho J.K."/>
            <person name="Quackenbush J."/>
            <person name="Sedegah M."/>
            <person name="Shoaibi A."/>
            <person name="Cummings L.M."/>
            <person name="Florens L."/>
            <person name="Yates J.R."/>
            <person name="Raine J.D."/>
            <person name="Sinden R.E."/>
            <person name="Harris M.A."/>
            <person name="Cunningham D.A."/>
            <person name="Preiser P.R."/>
            <person name="Bergman L.W."/>
            <person name="Vaidya A.B."/>
            <person name="van Lin L.H."/>
            <person name="Janse C.J."/>
            <person name="Waters A.P."/>
            <person name="Smith H.O."/>
            <person name="White O.R."/>
            <person name="Salzberg S.L."/>
            <person name="Venter J.C."/>
            <person name="Fraser C.M."/>
            <person name="Hoffman S.L."/>
            <person name="Gardner M.J."/>
            <person name="Carucci D.J."/>
        </authorList>
    </citation>
    <scope>NUCLEOTIDE SEQUENCE [LARGE SCALE GENOMIC DNA]</scope>
    <source>
        <strain evidence="3 4">17XNL</strain>
    </source>
</reference>
<gene>
    <name evidence="3" type="ORF">PY07599</name>
</gene>
<protein>
    <submittedName>
        <fullName evidence="3">Uncharacterized protein</fullName>
    </submittedName>
</protein>
<dbReference type="AlphaFoldDB" id="Q7R7I7"/>
<evidence type="ECO:0000256" key="1">
    <source>
        <dbReference type="SAM" id="MobiDB-lite"/>
    </source>
</evidence>
<evidence type="ECO:0000313" key="4">
    <source>
        <dbReference type="Proteomes" id="UP000008553"/>
    </source>
</evidence>
<name>Q7R7I7_PLAYO</name>
<organism evidence="3 4">
    <name type="scientific">Plasmodium yoelii yoelii</name>
    <dbReference type="NCBI Taxonomy" id="73239"/>
    <lineage>
        <taxon>Eukaryota</taxon>
        <taxon>Sar</taxon>
        <taxon>Alveolata</taxon>
        <taxon>Apicomplexa</taxon>
        <taxon>Aconoidasida</taxon>
        <taxon>Haemosporida</taxon>
        <taxon>Plasmodiidae</taxon>
        <taxon>Plasmodium</taxon>
        <taxon>Plasmodium (Vinckeia)</taxon>
    </lineage>
</organism>
<sequence length="133" mass="15829">MFVLLSLFLSRYNKLQIVYNNNNISNNNISNNNNNNSNNNNSNNNDNKQIDILKKSSRMGAEYFQYFKLIIDKTCFFIFFLKIFIFILMHIYKHLKIKAQYAICMHIYKRKRNNLLLIKCEEGNINTNSTITI</sequence>
<dbReference type="PaxDb" id="73239-Q7R7I7"/>
<feature type="transmembrane region" description="Helical" evidence="2">
    <location>
        <begin position="66"/>
        <end position="88"/>
    </location>
</feature>
<dbReference type="EMBL" id="AABL01002818">
    <property type="protein sequence ID" value="EAA20094.1"/>
    <property type="molecule type" value="Genomic_DNA"/>
</dbReference>
<comment type="caution">
    <text evidence="3">The sequence shown here is derived from an EMBL/GenBank/DDBJ whole genome shotgun (WGS) entry which is preliminary data.</text>
</comment>
<keyword evidence="4" id="KW-1185">Reference proteome</keyword>
<feature type="region of interest" description="Disordered" evidence="1">
    <location>
        <begin position="28"/>
        <end position="48"/>
    </location>
</feature>
<keyword evidence="2" id="KW-0812">Transmembrane</keyword>